<dbReference type="AlphaFoldDB" id="A0A9D3T324"/>
<keyword evidence="2" id="KW-1185">Reference proteome</keyword>
<dbReference type="EMBL" id="JAFDVH010000020">
    <property type="protein sequence ID" value="KAG7458685.1"/>
    <property type="molecule type" value="Genomic_DNA"/>
</dbReference>
<gene>
    <name evidence="1" type="ORF">MATL_G00223210</name>
</gene>
<protein>
    <submittedName>
        <fullName evidence="1">Uncharacterized protein</fullName>
    </submittedName>
</protein>
<evidence type="ECO:0000313" key="1">
    <source>
        <dbReference type="EMBL" id="KAG7458685.1"/>
    </source>
</evidence>
<organism evidence="1 2">
    <name type="scientific">Megalops atlanticus</name>
    <name type="common">Tarpon</name>
    <name type="synonym">Clupea gigantea</name>
    <dbReference type="NCBI Taxonomy" id="7932"/>
    <lineage>
        <taxon>Eukaryota</taxon>
        <taxon>Metazoa</taxon>
        <taxon>Chordata</taxon>
        <taxon>Craniata</taxon>
        <taxon>Vertebrata</taxon>
        <taxon>Euteleostomi</taxon>
        <taxon>Actinopterygii</taxon>
        <taxon>Neopterygii</taxon>
        <taxon>Teleostei</taxon>
        <taxon>Elopiformes</taxon>
        <taxon>Megalopidae</taxon>
        <taxon>Megalops</taxon>
    </lineage>
</organism>
<dbReference type="Proteomes" id="UP001046870">
    <property type="component" value="Chromosome 20"/>
</dbReference>
<proteinExistence type="predicted"/>
<sequence>MHLPVRTHAFLKSIKYDSHNSNRTTEANGACGLRRLSGGKPKPWEEGLRDYSRRLIISRAKKARCKGSAEIISVTLGRIQLEFYWWRTHLAGITQEGTQLSPSVEADKA</sequence>
<name>A0A9D3T324_MEGAT</name>
<accession>A0A9D3T324</accession>
<comment type="caution">
    <text evidence="1">The sequence shown here is derived from an EMBL/GenBank/DDBJ whole genome shotgun (WGS) entry which is preliminary data.</text>
</comment>
<reference evidence="1" key="1">
    <citation type="submission" date="2021-01" db="EMBL/GenBank/DDBJ databases">
        <authorList>
            <person name="Zahm M."/>
            <person name="Roques C."/>
            <person name="Cabau C."/>
            <person name="Klopp C."/>
            <person name="Donnadieu C."/>
            <person name="Jouanno E."/>
            <person name="Lampietro C."/>
            <person name="Louis A."/>
            <person name="Herpin A."/>
            <person name="Echchiki A."/>
            <person name="Berthelot C."/>
            <person name="Parey E."/>
            <person name="Roest-Crollius H."/>
            <person name="Braasch I."/>
            <person name="Postlethwait J."/>
            <person name="Bobe J."/>
            <person name="Montfort J."/>
            <person name="Bouchez O."/>
            <person name="Begum T."/>
            <person name="Mejri S."/>
            <person name="Adams A."/>
            <person name="Chen W.-J."/>
            <person name="Guiguen Y."/>
        </authorList>
    </citation>
    <scope>NUCLEOTIDE SEQUENCE</scope>
    <source>
        <strain evidence="1">YG-15Mar2019-1</strain>
        <tissue evidence="1">Brain</tissue>
    </source>
</reference>
<evidence type="ECO:0000313" key="2">
    <source>
        <dbReference type="Proteomes" id="UP001046870"/>
    </source>
</evidence>